<reference evidence="2" key="1">
    <citation type="submission" date="2020-05" db="EMBL/GenBank/DDBJ databases">
        <authorList>
            <person name="Chiriac C."/>
            <person name="Salcher M."/>
            <person name="Ghai R."/>
            <person name="Kavagutti S V."/>
        </authorList>
    </citation>
    <scope>NUCLEOTIDE SEQUENCE</scope>
</reference>
<evidence type="ECO:0000313" key="2">
    <source>
        <dbReference type="EMBL" id="CAB4581975.1"/>
    </source>
</evidence>
<proteinExistence type="predicted"/>
<gene>
    <name evidence="2" type="ORF">UFOPK1722_01104</name>
</gene>
<evidence type="ECO:0000256" key="1">
    <source>
        <dbReference type="SAM" id="Phobius"/>
    </source>
</evidence>
<sequence length="36" mass="4006">MGFNPYRKFRARRADYVFVVAALVAAVALVAWAFTG</sequence>
<name>A0A6J6F2Z2_9ZZZZ</name>
<keyword evidence="1" id="KW-0472">Membrane</keyword>
<feature type="transmembrane region" description="Helical" evidence="1">
    <location>
        <begin position="16"/>
        <end position="34"/>
    </location>
</feature>
<dbReference type="EMBL" id="CAEZTS010000092">
    <property type="protein sequence ID" value="CAB4581975.1"/>
    <property type="molecule type" value="Genomic_DNA"/>
</dbReference>
<keyword evidence="1" id="KW-1133">Transmembrane helix</keyword>
<protein>
    <submittedName>
        <fullName evidence="2">Unannotated protein</fullName>
    </submittedName>
</protein>
<organism evidence="2">
    <name type="scientific">freshwater metagenome</name>
    <dbReference type="NCBI Taxonomy" id="449393"/>
    <lineage>
        <taxon>unclassified sequences</taxon>
        <taxon>metagenomes</taxon>
        <taxon>ecological metagenomes</taxon>
    </lineage>
</organism>
<dbReference type="AlphaFoldDB" id="A0A6J6F2Z2"/>
<keyword evidence="1" id="KW-0812">Transmembrane</keyword>
<accession>A0A6J6F2Z2</accession>